<dbReference type="EMBL" id="ASGP02000005">
    <property type="protein sequence ID" value="KAH9506786.1"/>
    <property type="molecule type" value="Genomic_DNA"/>
</dbReference>
<keyword evidence="4" id="KW-1185">Reference proteome</keyword>
<keyword evidence="2" id="KW-1133">Transmembrane helix</keyword>
<feature type="region of interest" description="Disordered" evidence="1">
    <location>
        <begin position="85"/>
        <end position="108"/>
    </location>
</feature>
<name>A0A922L351_DERFA</name>
<protein>
    <submittedName>
        <fullName evidence="3">Uncharacterized protein</fullName>
    </submittedName>
</protein>
<evidence type="ECO:0000313" key="3">
    <source>
        <dbReference type="EMBL" id="KAH9506786.1"/>
    </source>
</evidence>
<keyword evidence="2" id="KW-0812">Transmembrane</keyword>
<reference evidence="3" key="1">
    <citation type="submission" date="2013-05" db="EMBL/GenBank/DDBJ databases">
        <authorList>
            <person name="Yim A.K.Y."/>
            <person name="Chan T.F."/>
            <person name="Ji K.M."/>
            <person name="Liu X.Y."/>
            <person name="Zhou J.W."/>
            <person name="Li R.Q."/>
            <person name="Yang K.Y."/>
            <person name="Li J."/>
            <person name="Li M."/>
            <person name="Law P.T.W."/>
            <person name="Wu Y.L."/>
            <person name="Cai Z.L."/>
            <person name="Qin H."/>
            <person name="Bao Y."/>
            <person name="Leung R.K.K."/>
            <person name="Ng P.K.S."/>
            <person name="Zou J."/>
            <person name="Zhong X.J."/>
            <person name="Ran P.X."/>
            <person name="Zhong N.S."/>
            <person name="Liu Z.G."/>
            <person name="Tsui S.K.W."/>
        </authorList>
    </citation>
    <scope>NUCLEOTIDE SEQUENCE</scope>
    <source>
        <strain evidence="3">Derf</strain>
        <tissue evidence="3">Whole organism</tissue>
    </source>
</reference>
<dbReference type="AlphaFoldDB" id="A0A922L351"/>
<feature type="transmembrane region" description="Helical" evidence="2">
    <location>
        <begin position="57"/>
        <end position="78"/>
    </location>
</feature>
<evidence type="ECO:0000313" key="4">
    <source>
        <dbReference type="Proteomes" id="UP000790347"/>
    </source>
</evidence>
<feature type="compositionally biased region" description="Basic and acidic residues" evidence="1">
    <location>
        <begin position="88"/>
        <end position="101"/>
    </location>
</feature>
<accession>A0A922L351</accession>
<proteinExistence type="predicted"/>
<evidence type="ECO:0000256" key="2">
    <source>
        <dbReference type="SAM" id="Phobius"/>
    </source>
</evidence>
<gene>
    <name evidence="3" type="ORF">DERF_011501</name>
</gene>
<dbReference type="Proteomes" id="UP000790347">
    <property type="component" value="Unassembled WGS sequence"/>
</dbReference>
<evidence type="ECO:0000256" key="1">
    <source>
        <dbReference type="SAM" id="MobiDB-lite"/>
    </source>
</evidence>
<organism evidence="3 4">
    <name type="scientific">Dermatophagoides farinae</name>
    <name type="common">American house dust mite</name>
    <dbReference type="NCBI Taxonomy" id="6954"/>
    <lineage>
        <taxon>Eukaryota</taxon>
        <taxon>Metazoa</taxon>
        <taxon>Ecdysozoa</taxon>
        <taxon>Arthropoda</taxon>
        <taxon>Chelicerata</taxon>
        <taxon>Arachnida</taxon>
        <taxon>Acari</taxon>
        <taxon>Acariformes</taxon>
        <taxon>Sarcoptiformes</taxon>
        <taxon>Astigmata</taxon>
        <taxon>Psoroptidia</taxon>
        <taxon>Analgoidea</taxon>
        <taxon>Pyroglyphidae</taxon>
        <taxon>Dermatophagoidinae</taxon>
        <taxon>Dermatophagoides</taxon>
    </lineage>
</organism>
<reference evidence="3" key="2">
    <citation type="journal article" date="2022" name="Res Sq">
        <title>Comparative Genomics Reveals Insights into the Divergent Evolution of Astigmatic Mites and Household Pest Adaptations.</title>
        <authorList>
            <person name="Xiong Q."/>
            <person name="Wan A.T.-Y."/>
            <person name="Liu X.-Y."/>
            <person name="Fung C.S.-H."/>
            <person name="Xiao X."/>
            <person name="Malainual N."/>
            <person name="Hou J."/>
            <person name="Wang L."/>
            <person name="Wang M."/>
            <person name="Yang K."/>
            <person name="Cui Y."/>
            <person name="Leung E."/>
            <person name="Nong W."/>
            <person name="Shin S.-K."/>
            <person name="Au S."/>
            <person name="Jeong K.Y."/>
            <person name="Chew F.T."/>
            <person name="Hui J."/>
            <person name="Leung T.F."/>
            <person name="Tungtrongchitr A."/>
            <person name="Zhong N."/>
            <person name="Liu Z."/>
            <person name="Tsui S."/>
        </authorList>
    </citation>
    <scope>NUCLEOTIDE SEQUENCE</scope>
    <source>
        <strain evidence="3">Derf</strain>
        <tissue evidence="3">Whole organism</tissue>
    </source>
</reference>
<sequence length="108" mass="12799">MRMTKLFVQLIDSLPFIQITETLLLIMMAIPLIHLILHHDQSIVFLTINNDYKYNYYYRRLLGIHLPQCLLLICIAATTKENQNTKCSFEKNSHSSFDKRDTHHHSIR</sequence>
<keyword evidence="2" id="KW-0472">Membrane</keyword>
<feature type="transmembrane region" description="Helical" evidence="2">
    <location>
        <begin position="12"/>
        <end position="37"/>
    </location>
</feature>
<comment type="caution">
    <text evidence="3">The sequence shown here is derived from an EMBL/GenBank/DDBJ whole genome shotgun (WGS) entry which is preliminary data.</text>
</comment>